<evidence type="ECO:0000313" key="3">
    <source>
        <dbReference type="Proteomes" id="UP000001137"/>
    </source>
</evidence>
<dbReference type="Proteomes" id="UP000001137">
    <property type="component" value="Chromosome"/>
</dbReference>
<feature type="transmembrane region" description="Helical" evidence="1">
    <location>
        <begin position="567"/>
        <end position="585"/>
    </location>
</feature>
<proteinExistence type="predicted"/>
<evidence type="ECO:0000256" key="1">
    <source>
        <dbReference type="SAM" id="Phobius"/>
    </source>
</evidence>
<dbReference type="AlphaFoldDB" id="A8ME17"/>
<keyword evidence="3" id="KW-1185">Reference proteome</keyword>
<dbReference type="KEGG" id="cma:Cmaq_1196"/>
<reference evidence="2 3" key="1">
    <citation type="submission" date="2007-10" db="EMBL/GenBank/DDBJ databases">
        <title>Complete sequence of Caldivirga maquilingensis IC-167.</title>
        <authorList>
            <consortium name="US DOE Joint Genome Institute"/>
            <person name="Copeland A."/>
            <person name="Lucas S."/>
            <person name="Lapidus A."/>
            <person name="Barry K."/>
            <person name="Glavina del Rio T."/>
            <person name="Dalin E."/>
            <person name="Tice H."/>
            <person name="Pitluck S."/>
            <person name="Saunders E."/>
            <person name="Brettin T."/>
            <person name="Bruce D."/>
            <person name="Detter J.C."/>
            <person name="Han C."/>
            <person name="Schmutz J."/>
            <person name="Larimer F."/>
            <person name="Land M."/>
            <person name="Hauser L."/>
            <person name="Kyrpides N."/>
            <person name="Ivanova N."/>
            <person name="Biddle J.F."/>
            <person name="Zhang Z."/>
            <person name="Fitz-Gibbon S.T."/>
            <person name="Lowe T.M."/>
            <person name="Saltikov C."/>
            <person name="House C.H."/>
            <person name="Richardson P."/>
        </authorList>
    </citation>
    <scope>NUCLEOTIDE SEQUENCE [LARGE SCALE GENOMIC DNA]</scope>
    <source>
        <strain evidence="3">ATCC 700844 / DSM 13496 / JCM 10307 / IC-167</strain>
    </source>
</reference>
<dbReference type="EMBL" id="CP000852">
    <property type="protein sequence ID" value="ABW02023.1"/>
    <property type="molecule type" value="Genomic_DNA"/>
</dbReference>
<dbReference type="HOGENOM" id="CLU_441890_0_0_2"/>
<feature type="transmembrane region" description="Helical" evidence="1">
    <location>
        <begin position="521"/>
        <end position="537"/>
    </location>
</feature>
<keyword evidence="1" id="KW-0472">Membrane</keyword>
<accession>A8ME17</accession>
<feature type="transmembrane region" description="Helical" evidence="1">
    <location>
        <begin position="544"/>
        <end position="561"/>
    </location>
</feature>
<dbReference type="eggNOG" id="arCOG07750">
    <property type="taxonomic scope" value="Archaea"/>
</dbReference>
<dbReference type="GeneID" id="5708780"/>
<sequence length="618" mass="69441">MSQENSVYNELGECFLKRLSTWGSSVDCVFDACTKLGIKCVVASSGSVESYIMAYSEIQDTLIIDPNALEQYVRSEGFEELIKIFRHELMHREFAHYRQRNCPELWLRPQSNVARALTFAIEDAYIMTTLKQRFNIDEMSKKYIDAAVLHCIGNDGSFSDTYQCFYYLYHSLIYLIYSMKHLLGVKSIDPTLNNLAKHGYYVLEKLFNNELNPCSMLSEIYEGVKNIRENPISVGTLPSPGNCAPGLIVDKDHLMRLRGVRDPGIIIKETIEVLTSALNKAELMGCIAVGEVISNYIINELDAIGVNRLGVTGSCPEDASPGLCMMLHHVFPNVFMLPNKCRFIRGDAELRNFIAFYARNKLGFTESSLVSGVSHIINTYLNEAREGGCQVNEELIMRISERIKDALIRAGIDVEKPIYGNLHGLNPDTRRILTIVFPGIIDAKNKPIEMATPQGTSKTLRHLSKLHPISNPITLRPTPRRFSARVFLAVVFGSVSVFYWCLAQVFGVLTILRYFYFPMHMYYYLGLSLFFALLYLASAVKRRIAGVWITVILLTLVSAVIFNHSPILSLITELTTLIITGSLIPKAINALRESKTNTIPGILLGLTIAIILIIYLGI</sequence>
<gene>
    <name evidence="2" type="ordered locus">Cmaq_1196</name>
</gene>
<keyword evidence="1" id="KW-1133">Transmembrane helix</keyword>
<feature type="transmembrane region" description="Helical" evidence="1">
    <location>
        <begin position="597"/>
        <end position="617"/>
    </location>
</feature>
<dbReference type="RefSeq" id="WP_012186242.1">
    <property type="nucleotide sequence ID" value="NC_009954.1"/>
</dbReference>
<protein>
    <submittedName>
        <fullName evidence="2">Uncharacterized protein</fullName>
    </submittedName>
</protein>
<evidence type="ECO:0000313" key="2">
    <source>
        <dbReference type="EMBL" id="ABW02023.1"/>
    </source>
</evidence>
<keyword evidence="1" id="KW-0812">Transmembrane</keyword>
<feature type="transmembrane region" description="Helical" evidence="1">
    <location>
        <begin position="486"/>
        <end position="515"/>
    </location>
</feature>
<name>A8ME17_CALMQ</name>
<organism evidence="2 3">
    <name type="scientific">Caldivirga maquilingensis (strain ATCC 700844 / DSM 13496 / JCM 10307 / IC-167)</name>
    <dbReference type="NCBI Taxonomy" id="397948"/>
    <lineage>
        <taxon>Archaea</taxon>
        <taxon>Thermoproteota</taxon>
        <taxon>Thermoprotei</taxon>
        <taxon>Thermoproteales</taxon>
        <taxon>Thermoproteaceae</taxon>
        <taxon>Caldivirga</taxon>
    </lineage>
</organism>